<dbReference type="EMBL" id="CM047943">
    <property type="protein sequence ID" value="KAI9900644.1"/>
    <property type="molecule type" value="Genomic_DNA"/>
</dbReference>
<gene>
    <name evidence="1" type="ORF">N3K66_004906</name>
</gene>
<sequence>MVILRSLTRTAPRAATFNARPFHTSSLCRAYKNDQDRGSLDPRPREHTLSGTDDDVVQGSEPFDPKKTRPEQNAGTKDPADPLHTSGANQEFNKPQGDEKQVKQRGAGEEISKERGTKHR</sequence>
<evidence type="ECO:0000313" key="1">
    <source>
        <dbReference type="EMBL" id="KAI9900644.1"/>
    </source>
</evidence>
<accession>A0ACC0V2L2</accession>
<dbReference type="Proteomes" id="UP001163324">
    <property type="component" value="Chromosome 4"/>
</dbReference>
<name>A0ACC0V2L2_9HYPO</name>
<organism evidence="1 2">
    <name type="scientific">Trichothecium roseum</name>
    <dbReference type="NCBI Taxonomy" id="47278"/>
    <lineage>
        <taxon>Eukaryota</taxon>
        <taxon>Fungi</taxon>
        <taxon>Dikarya</taxon>
        <taxon>Ascomycota</taxon>
        <taxon>Pezizomycotina</taxon>
        <taxon>Sordariomycetes</taxon>
        <taxon>Hypocreomycetidae</taxon>
        <taxon>Hypocreales</taxon>
        <taxon>Hypocreales incertae sedis</taxon>
        <taxon>Trichothecium</taxon>
    </lineage>
</organism>
<comment type="caution">
    <text evidence="1">The sequence shown here is derived from an EMBL/GenBank/DDBJ whole genome shotgun (WGS) entry which is preliminary data.</text>
</comment>
<proteinExistence type="predicted"/>
<keyword evidence="2" id="KW-1185">Reference proteome</keyword>
<evidence type="ECO:0000313" key="2">
    <source>
        <dbReference type="Proteomes" id="UP001163324"/>
    </source>
</evidence>
<reference evidence="1" key="1">
    <citation type="submission" date="2022-10" db="EMBL/GenBank/DDBJ databases">
        <title>Complete Genome of Trichothecium roseum strain YXFP-22015, a Plant Pathogen Isolated from Citrus.</title>
        <authorList>
            <person name="Wang Y."/>
            <person name="Zhu L."/>
        </authorList>
    </citation>
    <scope>NUCLEOTIDE SEQUENCE</scope>
    <source>
        <strain evidence="1">YXFP-22015</strain>
    </source>
</reference>
<protein>
    <submittedName>
        <fullName evidence="1">Uncharacterized protein</fullName>
    </submittedName>
</protein>